<dbReference type="GO" id="GO:0008270">
    <property type="term" value="F:zinc ion binding"/>
    <property type="evidence" value="ECO:0007669"/>
    <property type="project" value="InterPro"/>
</dbReference>
<dbReference type="GO" id="GO:0000981">
    <property type="term" value="F:DNA-binding transcription factor activity, RNA polymerase II-specific"/>
    <property type="evidence" value="ECO:0007669"/>
    <property type="project" value="InterPro"/>
</dbReference>
<evidence type="ECO:0000256" key="1">
    <source>
        <dbReference type="ARBA" id="ARBA00023242"/>
    </source>
</evidence>
<keyword evidence="5" id="KW-1185">Reference proteome</keyword>
<gene>
    <name evidence="4" type="ORF">UV8b_00825</name>
</gene>
<feature type="compositionally biased region" description="Polar residues" evidence="2">
    <location>
        <begin position="1"/>
        <end position="15"/>
    </location>
</feature>
<feature type="region of interest" description="Disordered" evidence="2">
    <location>
        <begin position="256"/>
        <end position="312"/>
    </location>
</feature>
<name>A0A8E5HJK1_USTVR</name>
<keyword evidence="3" id="KW-1133">Transmembrane helix</keyword>
<feature type="region of interest" description="Disordered" evidence="2">
    <location>
        <begin position="343"/>
        <end position="400"/>
    </location>
</feature>
<dbReference type="PANTHER" id="PTHR35392:SF3">
    <property type="entry name" value="ZN(2)-C6 FUNGAL-TYPE DOMAIN-CONTAINING PROTEIN"/>
    <property type="match status" value="1"/>
</dbReference>
<accession>A0A8E5HJK1</accession>
<dbReference type="InterPro" id="IPR001138">
    <property type="entry name" value="Zn2Cys6_DnaBD"/>
</dbReference>
<dbReference type="EMBL" id="CP072753">
    <property type="protein sequence ID" value="QUC16584.1"/>
    <property type="molecule type" value="Genomic_DNA"/>
</dbReference>
<evidence type="ECO:0000256" key="3">
    <source>
        <dbReference type="SAM" id="Phobius"/>
    </source>
</evidence>
<keyword evidence="3" id="KW-0472">Membrane</keyword>
<sequence length="922" mass="103365">MDTITFPSDHSNTQGPKRKRTNDESSLSRRTSGWPLCPSRQPLDVDRAQTMVQMTLQPVSLAFNSRTATMAESAPAEIMAHASSSYTSDAQHVPWHPDSTSSTSTAHLHHIITQQGQQSHQPLAADGVTGNAPNPLSISYQQLHQPYEASELDAGPSFAVIDPPLSLNGYFYGLTADLHAGLDWNNASPLHHDGREPLGTDAVCESTETFCEILSQLNQHPAAGESASQLPSGLIYSDGLIPLRSTSATLAPVALGPTSELHPSRHTDSYAPSQFSFGRQRRTSTSSNALDTQTDPNARSGTTSVSAVQDIGIGSRSSVPSYETFMGGGAQYPCPQLTNFTSNFNSTLSAQPHIPDQSSTPAQPRSTQGTALRSNTLQGVVSQTGPSSSSGPISAAGESSYDHISGVQSIQSIQALLSVEESEGASQEKPLELPRPRSQQPMKKRGPFDSQKRKETAETRKRRACLRCRIQKIRCDADSTEAEGSCLPCKCFSKISKKTIHHVSCFRRKLTEIVLFRKGGLRLTDRWQGTEMKDVGDRVDTEVRTIQITLGICSEPLEIKVVRFRAGAGDVVARFWTVKEGERGDEVRKKKDLEPYCLVDVWATATHFEKYIIDNAVPTMIRVNTPHELLQKTFLGQDVIHKTYIMAVQHYLSMDDHIQGPSGKIANPQKTLLGSLFVLWLAVRHTTGSAYICGEDTLGMKPETKDETYPLFGKVSMPRIIVAQFDSINHTKLLSKYGHRVLRSLESFIFRNQSTFWWTIYLCVFILLHEASWLSADRYRHARHNFGGRYRYSIPSFVEELQEGCNNILVHWHYYNCHPWPKADAPWERHKHFMSELSSEQHDLVMETMTDTRIQKQLSVWKRYREENGFVARSSLPVCHKQETPYMGSQTQFDWDHPCYWIAQMFEERWQPHPTYQREHVY</sequence>
<feature type="compositionally biased region" description="Polar residues" evidence="2">
    <location>
        <begin position="270"/>
        <end position="307"/>
    </location>
</feature>
<dbReference type="Proteomes" id="UP000027002">
    <property type="component" value="Chromosome 1"/>
</dbReference>
<feature type="region of interest" description="Disordered" evidence="2">
    <location>
        <begin position="421"/>
        <end position="456"/>
    </location>
</feature>
<feature type="compositionally biased region" description="Low complexity" evidence="2">
    <location>
        <begin position="378"/>
        <end position="399"/>
    </location>
</feature>
<dbReference type="CDD" id="cd00067">
    <property type="entry name" value="GAL4"/>
    <property type="match status" value="1"/>
</dbReference>
<dbReference type="RefSeq" id="XP_042994257.1">
    <property type="nucleotide sequence ID" value="XM_043138323.1"/>
</dbReference>
<feature type="transmembrane region" description="Helical" evidence="3">
    <location>
        <begin position="756"/>
        <end position="776"/>
    </location>
</feature>
<feature type="compositionally biased region" description="Polar residues" evidence="2">
    <location>
        <begin position="343"/>
        <end position="377"/>
    </location>
</feature>
<dbReference type="OrthoDB" id="5362630at2759"/>
<protein>
    <recommendedName>
        <fullName evidence="6">Zn(2)-C6 fungal-type domain-containing protein</fullName>
    </recommendedName>
</protein>
<feature type="compositionally biased region" description="Basic and acidic residues" evidence="2">
    <location>
        <begin position="446"/>
        <end position="456"/>
    </location>
</feature>
<dbReference type="PANTHER" id="PTHR35392">
    <property type="entry name" value="ZN(II)2CYS6 TRANSCRIPTION FACTOR (EUROFUNG)-RELATED-RELATED"/>
    <property type="match status" value="1"/>
</dbReference>
<keyword evidence="1" id="KW-0539">Nucleus</keyword>
<reference evidence="4" key="1">
    <citation type="submission" date="2020-03" db="EMBL/GenBank/DDBJ databases">
        <title>A mixture of massive structural variations and highly conserved coding sequences in Ustilaginoidea virens genome.</title>
        <authorList>
            <person name="Zhang K."/>
            <person name="Zhao Z."/>
            <person name="Zhang Z."/>
            <person name="Li Y."/>
            <person name="Hsiang T."/>
            <person name="Sun W."/>
        </authorList>
    </citation>
    <scope>NUCLEOTIDE SEQUENCE</scope>
    <source>
        <strain evidence="4">UV-8b</strain>
    </source>
</reference>
<organism evidence="4 5">
    <name type="scientific">Ustilaginoidea virens</name>
    <name type="common">Rice false smut fungus</name>
    <name type="synonym">Villosiclava virens</name>
    <dbReference type="NCBI Taxonomy" id="1159556"/>
    <lineage>
        <taxon>Eukaryota</taxon>
        <taxon>Fungi</taxon>
        <taxon>Dikarya</taxon>
        <taxon>Ascomycota</taxon>
        <taxon>Pezizomycotina</taxon>
        <taxon>Sordariomycetes</taxon>
        <taxon>Hypocreomycetidae</taxon>
        <taxon>Hypocreales</taxon>
        <taxon>Clavicipitaceae</taxon>
        <taxon>Ustilaginoidea</taxon>
    </lineage>
</organism>
<dbReference type="InterPro" id="IPR052973">
    <property type="entry name" value="Fungal_sec-metab_reg_TF"/>
</dbReference>
<evidence type="ECO:0008006" key="6">
    <source>
        <dbReference type="Google" id="ProtNLM"/>
    </source>
</evidence>
<dbReference type="AlphaFoldDB" id="A0A8E5HJK1"/>
<evidence type="ECO:0000313" key="5">
    <source>
        <dbReference type="Proteomes" id="UP000027002"/>
    </source>
</evidence>
<feature type="region of interest" description="Disordered" evidence="2">
    <location>
        <begin position="1"/>
        <end position="41"/>
    </location>
</feature>
<proteinExistence type="predicted"/>
<dbReference type="GeneID" id="66061603"/>
<keyword evidence="3" id="KW-0812">Transmembrane</keyword>
<dbReference type="KEGG" id="uvi:66061603"/>
<evidence type="ECO:0000313" key="4">
    <source>
        <dbReference type="EMBL" id="QUC16584.1"/>
    </source>
</evidence>
<evidence type="ECO:0000256" key="2">
    <source>
        <dbReference type="SAM" id="MobiDB-lite"/>
    </source>
</evidence>